<name>A0ABQ9HVI5_9NEOP</name>
<gene>
    <name evidence="2" type="ORF">PR048_007881</name>
</gene>
<dbReference type="Proteomes" id="UP001159363">
    <property type="component" value="Chromosome 3"/>
</dbReference>
<comment type="caution">
    <text evidence="2">The sequence shown here is derived from an EMBL/GenBank/DDBJ whole genome shotgun (WGS) entry which is preliminary data.</text>
</comment>
<dbReference type="PANTHER" id="PTHR21505:SF12">
    <property type="entry name" value="MADF DOMAIN-CONTAINING PROTEIN-RELATED"/>
    <property type="match status" value="1"/>
</dbReference>
<dbReference type="Pfam" id="PF10545">
    <property type="entry name" value="MADF_DNA_bdg"/>
    <property type="match status" value="1"/>
</dbReference>
<sequence length="126" mass="14437">MQTFSRCPLFPSTLRGTAFTLCAGVPHPPLDLSAFPAKLSMSDLRFVRQPEFKDNIKKNNAWGQIGEEMQINKAEVQTKLRNLTSQLYRESKKAKSGSGEDSESKWFAFENHQFMRDKTTPQHSRE</sequence>
<dbReference type="InterPro" id="IPR006578">
    <property type="entry name" value="MADF-dom"/>
</dbReference>
<keyword evidence="3" id="KW-1185">Reference proteome</keyword>
<evidence type="ECO:0000313" key="3">
    <source>
        <dbReference type="Proteomes" id="UP001159363"/>
    </source>
</evidence>
<protein>
    <recommendedName>
        <fullName evidence="1">MADF domain-containing protein</fullName>
    </recommendedName>
</protein>
<organism evidence="2 3">
    <name type="scientific">Dryococelus australis</name>
    <dbReference type="NCBI Taxonomy" id="614101"/>
    <lineage>
        <taxon>Eukaryota</taxon>
        <taxon>Metazoa</taxon>
        <taxon>Ecdysozoa</taxon>
        <taxon>Arthropoda</taxon>
        <taxon>Hexapoda</taxon>
        <taxon>Insecta</taxon>
        <taxon>Pterygota</taxon>
        <taxon>Neoptera</taxon>
        <taxon>Polyneoptera</taxon>
        <taxon>Phasmatodea</taxon>
        <taxon>Verophasmatodea</taxon>
        <taxon>Anareolatae</taxon>
        <taxon>Phasmatidae</taxon>
        <taxon>Eurycanthinae</taxon>
        <taxon>Dryococelus</taxon>
    </lineage>
</organism>
<dbReference type="PANTHER" id="PTHR21505">
    <property type="entry name" value="MADF DOMAIN-CONTAINING PROTEIN-RELATED"/>
    <property type="match status" value="1"/>
</dbReference>
<dbReference type="PROSITE" id="PS51029">
    <property type="entry name" value="MADF"/>
    <property type="match status" value="1"/>
</dbReference>
<feature type="domain" description="MADF" evidence="1">
    <location>
        <begin position="34"/>
        <end position="120"/>
    </location>
</feature>
<accession>A0ABQ9HVI5</accession>
<proteinExistence type="predicted"/>
<evidence type="ECO:0000313" key="2">
    <source>
        <dbReference type="EMBL" id="KAJ8888391.1"/>
    </source>
</evidence>
<reference evidence="2 3" key="1">
    <citation type="submission" date="2023-02" db="EMBL/GenBank/DDBJ databases">
        <title>LHISI_Scaffold_Assembly.</title>
        <authorList>
            <person name="Stuart O.P."/>
            <person name="Cleave R."/>
            <person name="Magrath M.J.L."/>
            <person name="Mikheyev A.S."/>
        </authorList>
    </citation>
    <scope>NUCLEOTIDE SEQUENCE [LARGE SCALE GENOMIC DNA]</scope>
    <source>
        <strain evidence="2">Daus_M_001</strain>
        <tissue evidence="2">Leg muscle</tissue>
    </source>
</reference>
<evidence type="ECO:0000259" key="1">
    <source>
        <dbReference type="PROSITE" id="PS51029"/>
    </source>
</evidence>
<dbReference type="EMBL" id="JARBHB010000003">
    <property type="protein sequence ID" value="KAJ8888391.1"/>
    <property type="molecule type" value="Genomic_DNA"/>
</dbReference>